<organism evidence="5 6">
    <name type="scientific">Hymenobacter setariae</name>
    <dbReference type="NCBI Taxonomy" id="2594794"/>
    <lineage>
        <taxon>Bacteria</taxon>
        <taxon>Pseudomonadati</taxon>
        <taxon>Bacteroidota</taxon>
        <taxon>Cytophagia</taxon>
        <taxon>Cytophagales</taxon>
        <taxon>Hymenobacteraceae</taxon>
        <taxon>Hymenobacter</taxon>
    </lineage>
</organism>
<dbReference type="InterPro" id="IPR007657">
    <property type="entry name" value="Glycosyltransferase_61"/>
</dbReference>
<comment type="caution">
    <text evidence="5">The sequence shown here is derived from an EMBL/GenBank/DDBJ whole genome shotgun (WGS) entry which is preliminary data.</text>
</comment>
<evidence type="ECO:0000313" key="5">
    <source>
        <dbReference type="EMBL" id="TVT38267.1"/>
    </source>
</evidence>
<name>A0A558BP31_9BACT</name>
<protein>
    <submittedName>
        <fullName evidence="5">Glycosyltransferase family 61 protein</fullName>
    </submittedName>
</protein>
<gene>
    <name evidence="5" type="ORF">FNT36_18890</name>
</gene>
<evidence type="ECO:0000259" key="4">
    <source>
        <dbReference type="Pfam" id="PF04577"/>
    </source>
</evidence>
<keyword evidence="6" id="KW-1185">Reference proteome</keyword>
<keyword evidence="1" id="KW-0328">Glycosyltransferase</keyword>
<dbReference type="Proteomes" id="UP000317624">
    <property type="component" value="Unassembled WGS sequence"/>
</dbReference>
<keyword evidence="2 5" id="KW-0808">Transferase</keyword>
<proteinExistence type="predicted"/>
<feature type="domain" description="Glycosyltransferase 61 catalytic" evidence="4">
    <location>
        <begin position="137"/>
        <end position="309"/>
    </location>
</feature>
<dbReference type="OrthoDB" id="288504at2"/>
<evidence type="ECO:0000256" key="2">
    <source>
        <dbReference type="ARBA" id="ARBA00022679"/>
    </source>
</evidence>
<dbReference type="AlphaFoldDB" id="A0A558BP31"/>
<dbReference type="EMBL" id="VMRJ01000005">
    <property type="protein sequence ID" value="TVT38267.1"/>
    <property type="molecule type" value="Genomic_DNA"/>
</dbReference>
<evidence type="ECO:0000256" key="1">
    <source>
        <dbReference type="ARBA" id="ARBA00022676"/>
    </source>
</evidence>
<keyword evidence="3" id="KW-0325">Glycoprotein</keyword>
<dbReference type="RefSeq" id="WP_144850904.1">
    <property type="nucleotide sequence ID" value="NZ_VMRJ01000005.1"/>
</dbReference>
<sequence length="368" mass="41520">MKTLLGKVKGILDKAIRRRSQALAKPFAVVDHLMHYGQDYGRQPPPKNLLDLPADIQQWFAEDVILPDQILHELTAVRVSWHGIVVRGLQLFVPSLAHHTYADEFTGTFLVRQWLSKSLASDKVTGLVYDYWAYSNYYHWLVDTLPRLLLLRERYPDCVLLVPEPVRSYMKTTIAALGFKAVQAVPRGYFVNVQKLIMPSHIAPPGKQDPGLMRQLRQELTKSVMPVTIAAASPGKRLYVSRSKQIIRRLSNENELLALLAQYAIETIYFEDMDFEQQVEAMQNVELLMGVHGANLTNMLFLATGAKIVELFNQTICNPCYFHLASNLELDYYAVPCAPVIGTGAAHIPNSEDILVDFAVLAHTLAHL</sequence>
<accession>A0A558BP31</accession>
<dbReference type="Pfam" id="PF04577">
    <property type="entry name" value="Glyco_transf_61"/>
    <property type="match status" value="1"/>
</dbReference>
<evidence type="ECO:0000256" key="3">
    <source>
        <dbReference type="ARBA" id="ARBA00023180"/>
    </source>
</evidence>
<dbReference type="InterPro" id="IPR049625">
    <property type="entry name" value="Glyco_transf_61_cat"/>
</dbReference>
<reference evidence="5 6" key="1">
    <citation type="submission" date="2019-07" db="EMBL/GenBank/DDBJ databases">
        <title>Hymenobacter sp. straun FUR1 Genome sequencing and assembly.</title>
        <authorList>
            <person name="Chhetri G."/>
        </authorList>
    </citation>
    <scope>NUCLEOTIDE SEQUENCE [LARGE SCALE GENOMIC DNA]</scope>
    <source>
        <strain evidence="5 6">Fur1</strain>
    </source>
</reference>
<dbReference type="PANTHER" id="PTHR20961">
    <property type="entry name" value="GLYCOSYLTRANSFERASE"/>
    <property type="match status" value="1"/>
</dbReference>
<dbReference type="GO" id="GO:0016757">
    <property type="term" value="F:glycosyltransferase activity"/>
    <property type="evidence" value="ECO:0007669"/>
    <property type="project" value="UniProtKB-KW"/>
</dbReference>
<evidence type="ECO:0000313" key="6">
    <source>
        <dbReference type="Proteomes" id="UP000317624"/>
    </source>
</evidence>